<dbReference type="InterPro" id="IPR029063">
    <property type="entry name" value="SAM-dependent_MTases_sf"/>
</dbReference>
<dbReference type="InterPro" id="IPR013216">
    <property type="entry name" value="Methyltransf_11"/>
</dbReference>
<gene>
    <name evidence="2" type="ORF">V6M85_08155</name>
</gene>
<keyword evidence="2" id="KW-0489">Methyltransferase</keyword>
<evidence type="ECO:0000313" key="3">
    <source>
        <dbReference type="Proteomes" id="UP001432202"/>
    </source>
</evidence>
<organism evidence="2 3">
    <name type="scientific">Sulfolobus tengchongensis</name>
    <dbReference type="NCBI Taxonomy" id="207809"/>
    <lineage>
        <taxon>Archaea</taxon>
        <taxon>Thermoproteota</taxon>
        <taxon>Thermoprotei</taxon>
        <taxon>Sulfolobales</taxon>
        <taxon>Sulfolobaceae</taxon>
        <taxon>Sulfolobus</taxon>
    </lineage>
</organism>
<dbReference type="GO" id="GO:0008757">
    <property type="term" value="F:S-adenosylmethionine-dependent methyltransferase activity"/>
    <property type="evidence" value="ECO:0007669"/>
    <property type="project" value="InterPro"/>
</dbReference>
<dbReference type="EMBL" id="CP146016">
    <property type="protein sequence ID" value="WWQ59471.1"/>
    <property type="molecule type" value="Genomic_DNA"/>
</dbReference>
<protein>
    <submittedName>
        <fullName evidence="2">Methyltransferase domain-containing protein</fullName>
    </submittedName>
</protein>
<dbReference type="GO" id="GO:0032259">
    <property type="term" value="P:methylation"/>
    <property type="evidence" value="ECO:0007669"/>
    <property type="project" value="UniProtKB-KW"/>
</dbReference>
<name>A0AAX4KZW8_9CREN</name>
<dbReference type="Pfam" id="PF08241">
    <property type="entry name" value="Methyltransf_11"/>
    <property type="match status" value="1"/>
</dbReference>
<keyword evidence="2" id="KW-0808">Transferase</keyword>
<evidence type="ECO:0000313" key="2">
    <source>
        <dbReference type="EMBL" id="WWQ59471.1"/>
    </source>
</evidence>
<dbReference type="RefSeq" id="WP_338598646.1">
    <property type="nucleotide sequence ID" value="NZ_CP146016.1"/>
</dbReference>
<reference evidence="2 3" key="1">
    <citation type="submission" date="2024-02" db="EMBL/GenBank/DDBJ databases">
        <title>STSV induces naive adaptation in Sulfolobus.</title>
        <authorList>
            <person name="Xiang X."/>
            <person name="Song M."/>
        </authorList>
    </citation>
    <scope>NUCLEOTIDE SEQUENCE [LARGE SCALE GENOMIC DNA]</scope>
    <source>
        <strain evidence="2 3">RT2</strain>
    </source>
</reference>
<dbReference type="AlphaFoldDB" id="A0AAX4KZW8"/>
<keyword evidence="3" id="KW-1185">Reference proteome</keyword>
<sequence length="481" mass="54943">MEIPSTIIMDKREDNPKIPDPVKGWDIQNVLQLADKLDKNGYILNTGAFNDYSLLFLYEKGFKNLIGIDLNQNIIKQVGYTNVKYMVNNMYNTHYPSHIFDAIISISTVEHSHGVEDVKRFLNEAKRLLRPNGILYMSTDYNETKINTMRYKIFNLPWNIFSKDEIREILDYMEKIGFEVDKNIPSQTSKLVHWNRKDYTFLAIIARLRADVPDNMKKQTDGVSLFVDTYGFHEGISEYTKMLAYHFQNNGYEVLINERKKGYPVIYEYHPGITATNFNPETDILDNHGNSGITGKHIIVHDTELHYTDNYYVIPHIEYLNTANVKVNPKQIICSFGFGFKFKRFDLVEAFASKLSVPAKILVSVNQITPSVIAPKSAKIGYWEYNDLLNELSECGVVVFAYDNKKTQVSGAMRLATTALGIPAVSITKSYQAYEAQLPIVDPAAITKEELFSIKPSNIFKSSKLYIGLVNEFSNTSSQSI</sequence>
<feature type="domain" description="Methyltransferase type 11" evidence="1">
    <location>
        <begin position="53"/>
        <end position="136"/>
    </location>
</feature>
<dbReference type="CDD" id="cd02440">
    <property type="entry name" value="AdoMet_MTases"/>
    <property type="match status" value="1"/>
</dbReference>
<accession>A0AAX4KZW8</accession>
<proteinExistence type="predicted"/>
<dbReference type="SUPFAM" id="SSF53335">
    <property type="entry name" value="S-adenosyl-L-methionine-dependent methyltransferases"/>
    <property type="match status" value="1"/>
</dbReference>
<dbReference type="Gene3D" id="3.40.50.150">
    <property type="entry name" value="Vaccinia Virus protein VP39"/>
    <property type="match status" value="1"/>
</dbReference>
<dbReference type="GeneID" id="89336733"/>
<dbReference type="Proteomes" id="UP001432202">
    <property type="component" value="Chromosome"/>
</dbReference>
<evidence type="ECO:0000259" key="1">
    <source>
        <dbReference type="Pfam" id="PF08241"/>
    </source>
</evidence>